<protein>
    <recommendedName>
        <fullName evidence="3">HTH cro/C1-type domain-containing protein</fullName>
    </recommendedName>
</protein>
<dbReference type="GO" id="GO:0003677">
    <property type="term" value="F:DNA binding"/>
    <property type="evidence" value="ECO:0007669"/>
    <property type="project" value="InterPro"/>
</dbReference>
<dbReference type="SUPFAM" id="SSF46689">
    <property type="entry name" value="Homeodomain-like"/>
    <property type="match status" value="1"/>
</dbReference>
<dbReference type="AlphaFoldDB" id="A0A0E3M874"/>
<organism evidence="1 2">
    <name type="scientific">Clostridium scatologenes</name>
    <dbReference type="NCBI Taxonomy" id="1548"/>
    <lineage>
        <taxon>Bacteria</taxon>
        <taxon>Bacillati</taxon>
        <taxon>Bacillota</taxon>
        <taxon>Clostridia</taxon>
        <taxon>Eubacteriales</taxon>
        <taxon>Clostridiaceae</taxon>
        <taxon>Clostridium</taxon>
    </lineage>
</organism>
<name>A0A0E3M874_CLOSL</name>
<dbReference type="RefSeq" id="WP_029162336.1">
    <property type="nucleotide sequence ID" value="NZ_CP009933.1"/>
</dbReference>
<gene>
    <name evidence="1" type="ORF">CSCA_4103</name>
</gene>
<dbReference type="Gene3D" id="1.10.260.40">
    <property type="entry name" value="lambda repressor-like DNA-binding domains"/>
    <property type="match status" value="1"/>
</dbReference>
<sequence length="63" mass="7288">MNENEIREKVEMYVKSSGVKYVFIATKIGVHRSTLCHFMKNDRRTADKVKNGLVDFLKELGVL</sequence>
<accession>A0A0E3M874</accession>
<reference evidence="1 2" key="1">
    <citation type="journal article" date="2015" name="J. Biotechnol.">
        <title>Complete genome sequence of a malodorant-producing acetogen, Clostridium scatologenes ATCC 25775(T).</title>
        <authorList>
            <person name="Zhu Z."/>
            <person name="Guo T."/>
            <person name="Zheng H."/>
            <person name="Song T."/>
            <person name="Ouyang P."/>
            <person name="Xie J."/>
        </authorList>
    </citation>
    <scope>NUCLEOTIDE SEQUENCE [LARGE SCALE GENOMIC DNA]</scope>
    <source>
        <strain evidence="1 2">ATCC 25775</strain>
    </source>
</reference>
<keyword evidence="2" id="KW-1185">Reference proteome</keyword>
<dbReference type="EMBL" id="CP009933">
    <property type="protein sequence ID" value="AKA71228.1"/>
    <property type="molecule type" value="Genomic_DNA"/>
</dbReference>
<dbReference type="HOGENOM" id="CLU_2877988_0_0_9"/>
<dbReference type="InterPro" id="IPR010982">
    <property type="entry name" value="Lambda_DNA-bd_dom_sf"/>
</dbReference>
<evidence type="ECO:0008006" key="3">
    <source>
        <dbReference type="Google" id="ProtNLM"/>
    </source>
</evidence>
<proteinExistence type="predicted"/>
<dbReference type="Proteomes" id="UP000033115">
    <property type="component" value="Chromosome"/>
</dbReference>
<dbReference type="InterPro" id="IPR009057">
    <property type="entry name" value="Homeodomain-like_sf"/>
</dbReference>
<dbReference type="KEGG" id="csq:CSCA_4103"/>
<evidence type="ECO:0000313" key="1">
    <source>
        <dbReference type="EMBL" id="AKA71228.1"/>
    </source>
</evidence>
<evidence type="ECO:0000313" key="2">
    <source>
        <dbReference type="Proteomes" id="UP000033115"/>
    </source>
</evidence>